<evidence type="ECO:0000256" key="2">
    <source>
        <dbReference type="ARBA" id="ARBA00023012"/>
    </source>
</evidence>
<dbReference type="GO" id="GO:0005829">
    <property type="term" value="C:cytosol"/>
    <property type="evidence" value="ECO:0007669"/>
    <property type="project" value="TreeGrafter"/>
</dbReference>
<dbReference type="PANTHER" id="PTHR48111:SF40">
    <property type="entry name" value="PHOSPHATE REGULON TRANSCRIPTIONAL REGULATORY PROTEIN PHOB"/>
    <property type="match status" value="1"/>
</dbReference>
<comment type="caution">
    <text evidence="10">The sequence shown here is derived from an EMBL/GenBank/DDBJ whole genome shotgun (WGS) entry which is preliminary data.</text>
</comment>
<gene>
    <name evidence="10" type="ORF">EDM57_11185</name>
</gene>
<protein>
    <submittedName>
        <fullName evidence="10">DNA-binding response regulator</fullName>
    </submittedName>
</protein>
<evidence type="ECO:0000256" key="3">
    <source>
        <dbReference type="ARBA" id="ARBA00023015"/>
    </source>
</evidence>
<dbReference type="OrthoDB" id="2641503at2"/>
<evidence type="ECO:0000256" key="4">
    <source>
        <dbReference type="ARBA" id="ARBA00023125"/>
    </source>
</evidence>
<dbReference type="Gene3D" id="1.10.10.10">
    <property type="entry name" value="Winged helix-like DNA-binding domain superfamily/Winged helix DNA-binding domain"/>
    <property type="match status" value="1"/>
</dbReference>
<dbReference type="GO" id="GO:0000156">
    <property type="term" value="F:phosphorelay response regulator activity"/>
    <property type="evidence" value="ECO:0007669"/>
    <property type="project" value="TreeGrafter"/>
</dbReference>
<keyword evidence="1 6" id="KW-0597">Phosphoprotein</keyword>
<dbReference type="Gene3D" id="3.40.50.2300">
    <property type="match status" value="1"/>
</dbReference>
<feature type="modified residue" description="4-aspartylphosphate" evidence="6">
    <location>
        <position position="52"/>
    </location>
</feature>
<dbReference type="InterPro" id="IPR016032">
    <property type="entry name" value="Sig_transdc_resp-reg_C-effctor"/>
</dbReference>
<dbReference type="SMART" id="SM00448">
    <property type="entry name" value="REC"/>
    <property type="match status" value="1"/>
</dbReference>
<dbReference type="Pfam" id="PF00486">
    <property type="entry name" value="Trans_reg_C"/>
    <property type="match status" value="1"/>
</dbReference>
<name>A0A3M8B180_9BACL</name>
<dbReference type="GO" id="GO:0000976">
    <property type="term" value="F:transcription cis-regulatory region binding"/>
    <property type="evidence" value="ECO:0007669"/>
    <property type="project" value="TreeGrafter"/>
</dbReference>
<dbReference type="PROSITE" id="PS51755">
    <property type="entry name" value="OMPR_PHOB"/>
    <property type="match status" value="1"/>
</dbReference>
<evidence type="ECO:0000256" key="1">
    <source>
        <dbReference type="ARBA" id="ARBA00022553"/>
    </source>
</evidence>
<dbReference type="RefSeq" id="WP_122904985.1">
    <property type="nucleotide sequence ID" value="NZ_CP154342.1"/>
</dbReference>
<dbReference type="Gene3D" id="6.10.250.690">
    <property type="match status" value="1"/>
</dbReference>
<dbReference type="SUPFAM" id="SSF52172">
    <property type="entry name" value="CheY-like"/>
    <property type="match status" value="1"/>
</dbReference>
<accession>A0A3M8B180</accession>
<keyword evidence="4 7" id="KW-0238">DNA-binding</keyword>
<keyword evidence="5" id="KW-0804">Transcription</keyword>
<evidence type="ECO:0000259" key="8">
    <source>
        <dbReference type="PROSITE" id="PS50110"/>
    </source>
</evidence>
<dbReference type="EMBL" id="RHHS01000027">
    <property type="protein sequence ID" value="RNB57023.1"/>
    <property type="molecule type" value="Genomic_DNA"/>
</dbReference>
<dbReference type="CDD" id="cd17574">
    <property type="entry name" value="REC_OmpR"/>
    <property type="match status" value="1"/>
</dbReference>
<dbReference type="InterPro" id="IPR039420">
    <property type="entry name" value="WalR-like"/>
</dbReference>
<evidence type="ECO:0000313" key="11">
    <source>
        <dbReference type="Proteomes" id="UP000268829"/>
    </source>
</evidence>
<dbReference type="SMART" id="SM00862">
    <property type="entry name" value="Trans_reg_C"/>
    <property type="match status" value="1"/>
</dbReference>
<keyword evidence="11" id="KW-1185">Reference proteome</keyword>
<dbReference type="GO" id="GO:0006355">
    <property type="term" value="P:regulation of DNA-templated transcription"/>
    <property type="evidence" value="ECO:0007669"/>
    <property type="project" value="InterPro"/>
</dbReference>
<dbReference type="GO" id="GO:0032993">
    <property type="term" value="C:protein-DNA complex"/>
    <property type="evidence" value="ECO:0007669"/>
    <property type="project" value="TreeGrafter"/>
</dbReference>
<keyword evidence="3" id="KW-0805">Transcription regulation</keyword>
<dbReference type="InterPro" id="IPR001867">
    <property type="entry name" value="OmpR/PhoB-type_DNA-bd"/>
</dbReference>
<evidence type="ECO:0000259" key="9">
    <source>
        <dbReference type="PROSITE" id="PS51755"/>
    </source>
</evidence>
<reference evidence="10 11" key="1">
    <citation type="submission" date="2018-10" db="EMBL/GenBank/DDBJ databases">
        <title>Phylogenomics of Brevibacillus.</title>
        <authorList>
            <person name="Dunlap C."/>
        </authorList>
    </citation>
    <scope>NUCLEOTIDE SEQUENCE [LARGE SCALE GENOMIC DNA]</scope>
    <source>
        <strain evidence="10 11">DSM 100115</strain>
    </source>
</reference>
<feature type="DNA-binding region" description="OmpR/PhoB-type" evidence="7">
    <location>
        <begin position="136"/>
        <end position="236"/>
    </location>
</feature>
<sequence>MYKLLIIEDDQIMGEMLAMYLTEEGYSVKIADHGQKGLELAKSFSPDVFLVDMILPDMNGTRLCSELRSFSFAPILIVSMKTDVSDRVEALQAGADDYICKPFSLREISAKIGAMIRRTHQYQQPTSIENTEQTDTTIPCSENTFLIDLERRAIYVNQFHVETTFSEFEIMRLFITNEGKVFSREELLYELRGFDSFVTDRAIDVHIANLRKKIEDNPKEPKYIRTVWGVGYKFISGN</sequence>
<dbReference type="SUPFAM" id="SSF46894">
    <property type="entry name" value="C-terminal effector domain of the bipartite response regulators"/>
    <property type="match status" value="1"/>
</dbReference>
<keyword evidence="2" id="KW-0902">Two-component regulatory system</keyword>
<feature type="domain" description="Response regulatory" evidence="8">
    <location>
        <begin position="3"/>
        <end position="116"/>
    </location>
</feature>
<dbReference type="PANTHER" id="PTHR48111">
    <property type="entry name" value="REGULATOR OF RPOS"/>
    <property type="match status" value="1"/>
</dbReference>
<dbReference type="InterPro" id="IPR011006">
    <property type="entry name" value="CheY-like_superfamily"/>
</dbReference>
<proteinExistence type="predicted"/>
<dbReference type="Pfam" id="PF00072">
    <property type="entry name" value="Response_reg"/>
    <property type="match status" value="1"/>
</dbReference>
<dbReference type="InterPro" id="IPR036388">
    <property type="entry name" value="WH-like_DNA-bd_sf"/>
</dbReference>
<dbReference type="AlphaFoldDB" id="A0A3M8B180"/>
<dbReference type="PROSITE" id="PS50110">
    <property type="entry name" value="RESPONSE_REGULATORY"/>
    <property type="match status" value="1"/>
</dbReference>
<organism evidence="10 11">
    <name type="scientific">Brevibacillus gelatini</name>
    <dbReference type="NCBI Taxonomy" id="1655277"/>
    <lineage>
        <taxon>Bacteria</taxon>
        <taxon>Bacillati</taxon>
        <taxon>Bacillota</taxon>
        <taxon>Bacilli</taxon>
        <taxon>Bacillales</taxon>
        <taxon>Paenibacillaceae</taxon>
        <taxon>Brevibacillus</taxon>
    </lineage>
</organism>
<dbReference type="Proteomes" id="UP000268829">
    <property type="component" value="Unassembled WGS sequence"/>
</dbReference>
<evidence type="ECO:0000256" key="6">
    <source>
        <dbReference type="PROSITE-ProRule" id="PRU00169"/>
    </source>
</evidence>
<feature type="domain" description="OmpR/PhoB-type" evidence="9">
    <location>
        <begin position="136"/>
        <end position="236"/>
    </location>
</feature>
<dbReference type="CDD" id="cd00383">
    <property type="entry name" value="trans_reg_C"/>
    <property type="match status" value="1"/>
</dbReference>
<evidence type="ECO:0000256" key="7">
    <source>
        <dbReference type="PROSITE-ProRule" id="PRU01091"/>
    </source>
</evidence>
<evidence type="ECO:0000256" key="5">
    <source>
        <dbReference type="ARBA" id="ARBA00023163"/>
    </source>
</evidence>
<dbReference type="InterPro" id="IPR001789">
    <property type="entry name" value="Sig_transdc_resp-reg_receiver"/>
</dbReference>
<evidence type="ECO:0000313" key="10">
    <source>
        <dbReference type="EMBL" id="RNB57023.1"/>
    </source>
</evidence>